<protein>
    <submittedName>
        <fullName evidence="1">Uncharacterized protein</fullName>
    </submittedName>
</protein>
<dbReference type="EMBL" id="BTRK01000002">
    <property type="protein sequence ID" value="GMR34393.1"/>
    <property type="molecule type" value="Genomic_DNA"/>
</dbReference>
<evidence type="ECO:0000313" key="1">
    <source>
        <dbReference type="EMBL" id="GMR34393.1"/>
    </source>
</evidence>
<sequence length="95" mass="10917">DEITALRSYCAITGEPLESDVFVEDFVKKMQQFIDITREIGAEMDEMCANIGRQQREQCNLETLLRSLVDNGREWITEAEERVSEVLREIASCSN</sequence>
<keyword evidence="2" id="KW-1185">Reference proteome</keyword>
<evidence type="ECO:0000313" key="2">
    <source>
        <dbReference type="Proteomes" id="UP001328107"/>
    </source>
</evidence>
<dbReference type="Proteomes" id="UP001328107">
    <property type="component" value="Unassembled WGS sequence"/>
</dbReference>
<reference evidence="2" key="1">
    <citation type="submission" date="2022-10" db="EMBL/GenBank/DDBJ databases">
        <title>Genome assembly of Pristionchus species.</title>
        <authorList>
            <person name="Yoshida K."/>
            <person name="Sommer R.J."/>
        </authorList>
    </citation>
    <scope>NUCLEOTIDE SEQUENCE [LARGE SCALE GENOMIC DNA]</scope>
    <source>
        <strain evidence="2">RS5460</strain>
    </source>
</reference>
<accession>A0AAN4Z9F5</accession>
<dbReference type="AlphaFoldDB" id="A0AAN4Z9F5"/>
<comment type="caution">
    <text evidence="1">The sequence shown here is derived from an EMBL/GenBank/DDBJ whole genome shotgun (WGS) entry which is preliminary data.</text>
</comment>
<organism evidence="1 2">
    <name type="scientific">Pristionchus mayeri</name>
    <dbReference type="NCBI Taxonomy" id="1317129"/>
    <lineage>
        <taxon>Eukaryota</taxon>
        <taxon>Metazoa</taxon>
        <taxon>Ecdysozoa</taxon>
        <taxon>Nematoda</taxon>
        <taxon>Chromadorea</taxon>
        <taxon>Rhabditida</taxon>
        <taxon>Rhabditina</taxon>
        <taxon>Diplogasteromorpha</taxon>
        <taxon>Diplogasteroidea</taxon>
        <taxon>Neodiplogasteridae</taxon>
        <taxon>Pristionchus</taxon>
    </lineage>
</organism>
<name>A0AAN4Z9F5_9BILA</name>
<feature type="non-terminal residue" evidence="1">
    <location>
        <position position="1"/>
    </location>
</feature>
<gene>
    <name evidence="1" type="ORF">PMAYCL1PPCAC_04588</name>
</gene>
<proteinExistence type="predicted"/>